<gene>
    <name evidence="5" type="ORF">SAMN05660461_5554</name>
</gene>
<evidence type="ECO:0000256" key="2">
    <source>
        <dbReference type="ARBA" id="ARBA00013064"/>
    </source>
</evidence>
<evidence type="ECO:0000256" key="3">
    <source>
        <dbReference type="ARBA" id="ARBA00022801"/>
    </source>
</evidence>
<dbReference type="SUPFAM" id="SSF89550">
    <property type="entry name" value="PHP domain-like"/>
    <property type="match status" value="1"/>
</dbReference>
<accession>A0A1T5PA99</accession>
<sequence>MLFFRKKNTETVPPADLLAFMTTDIHSHLVPGVDDGVPDVATSLHFIEQLQAMGIRKIITTPHIMMDRYPNSAGTLTDPYQQVQQELLRKNSPLPFHFAAEYYLDEQFVPLMQQPLLTISGNMVLVEISFMSAPPQLAQWLFDIQAAGYQPVLAHPERYGYYHANIPQYEQLKQQGCLLQLNLLSLTGYYGKHVQQAAEKLMAAGLLDLIGTDLHHEKHLRAIAGIAKNTKLRKTLEAYPFGNAAL</sequence>
<comment type="similarity">
    <text evidence="1">Belongs to the metallo-dependent hydrolases superfamily. CpsB/CapC family.</text>
</comment>
<dbReference type="EC" id="3.1.3.48" evidence="2"/>
<dbReference type="PANTHER" id="PTHR39181">
    <property type="entry name" value="TYROSINE-PROTEIN PHOSPHATASE YWQE"/>
    <property type="match status" value="1"/>
</dbReference>
<evidence type="ECO:0000256" key="1">
    <source>
        <dbReference type="ARBA" id="ARBA00005750"/>
    </source>
</evidence>
<organism evidence="5 6">
    <name type="scientific">Chitinophaga ginsengisegetis</name>
    <dbReference type="NCBI Taxonomy" id="393003"/>
    <lineage>
        <taxon>Bacteria</taxon>
        <taxon>Pseudomonadati</taxon>
        <taxon>Bacteroidota</taxon>
        <taxon>Chitinophagia</taxon>
        <taxon>Chitinophagales</taxon>
        <taxon>Chitinophagaceae</taxon>
        <taxon>Chitinophaga</taxon>
    </lineage>
</organism>
<protein>
    <recommendedName>
        <fullName evidence="2">protein-tyrosine-phosphatase</fullName>
        <ecNumber evidence="2">3.1.3.48</ecNumber>
    </recommendedName>
</protein>
<dbReference type="Gene3D" id="3.20.20.140">
    <property type="entry name" value="Metal-dependent hydrolases"/>
    <property type="match status" value="1"/>
</dbReference>
<proteinExistence type="inferred from homology"/>
<dbReference type="EMBL" id="FUZZ01000005">
    <property type="protein sequence ID" value="SKD09665.1"/>
    <property type="molecule type" value="Genomic_DNA"/>
</dbReference>
<keyword evidence="3" id="KW-0378">Hydrolase</keyword>
<dbReference type="InterPro" id="IPR016195">
    <property type="entry name" value="Pol/histidinol_Pase-like"/>
</dbReference>
<comment type="catalytic activity">
    <reaction evidence="4">
        <text>O-phospho-L-tyrosyl-[protein] + H2O = L-tyrosyl-[protein] + phosphate</text>
        <dbReference type="Rhea" id="RHEA:10684"/>
        <dbReference type="Rhea" id="RHEA-COMP:10136"/>
        <dbReference type="Rhea" id="RHEA-COMP:20101"/>
        <dbReference type="ChEBI" id="CHEBI:15377"/>
        <dbReference type="ChEBI" id="CHEBI:43474"/>
        <dbReference type="ChEBI" id="CHEBI:46858"/>
        <dbReference type="ChEBI" id="CHEBI:61978"/>
        <dbReference type="EC" id="3.1.3.48"/>
    </reaction>
</comment>
<evidence type="ECO:0000313" key="6">
    <source>
        <dbReference type="Proteomes" id="UP000190166"/>
    </source>
</evidence>
<dbReference type="PANTHER" id="PTHR39181:SF1">
    <property type="entry name" value="TYROSINE-PROTEIN PHOSPHATASE YWQE"/>
    <property type="match status" value="1"/>
</dbReference>
<reference evidence="5 6" key="1">
    <citation type="submission" date="2017-02" db="EMBL/GenBank/DDBJ databases">
        <authorList>
            <person name="Peterson S.W."/>
        </authorList>
    </citation>
    <scope>NUCLEOTIDE SEQUENCE [LARGE SCALE GENOMIC DNA]</scope>
    <source>
        <strain evidence="5 6">DSM 18108</strain>
    </source>
</reference>
<name>A0A1T5PA99_9BACT</name>
<dbReference type="InterPro" id="IPR016667">
    <property type="entry name" value="Caps_polysacc_synth_CpsB/CapC"/>
</dbReference>
<dbReference type="Proteomes" id="UP000190166">
    <property type="component" value="Unassembled WGS sequence"/>
</dbReference>
<dbReference type="GO" id="GO:0004725">
    <property type="term" value="F:protein tyrosine phosphatase activity"/>
    <property type="evidence" value="ECO:0007669"/>
    <property type="project" value="UniProtKB-EC"/>
</dbReference>
<dbReference type="Pfam" id="PF19567">
    <property type="entry name" value="CpsB_CapC"/>
    <property type="match status" value="1"/>
</dbReference>
<dbReference type="RefSeq" id="WP_079472815.1">
    <property type="nucleotide sequence ID" value="NZ_FUZZ01000005.1"/>
</dbReference>
<evidence type="ECO:0000256" key="4">
    <source>
        <dbReference type="ARBA" id="ARBA00051722"/>
    </source>
</evidence>
<dbReference type="GO" id="GO:0030145">
    <property type="term" value="F:manganese ion binding"/>
    <property type="evidence" value="ECO:0007669"/>
    <property type="project" value="InterPro"/>
</dbReference>
<dbReference type="AlphaFoldDB" id="A0A1T5PA99"/>
<dbReference type="STRING" id="393003.SAMN05660461_5554"/>
<keyword evidence="6" id="KW-1185">Reference proteome</keyword>
<evidence type="ECO:0000313" key="5">
    <source>
        <dbReference type="EMBL" id="SKD09665.1"/>
    </source>
</evidence>